<dbReference type="PANTHER" id="PTHR34584:SF1">
    <property type="entry name" value="NA(+)_H(+) ANTIPORTER SUBUNIT E1"/>
    <property type="match status" value="1"/>
</dbReference>
<dbReference type="PIRSF" id="PIRSF019239">
    <property type="entry name" value="MrpE"/>
    <property type="match status" value="1"/>
</dbReference>
<evidence type="ECO:0000256" key="6">
    <source>
        <dbReference type="ARBA" id="ARBA00023136"/>
    </source>
</evidence>
<keyword evidence="5 7" id="KW-1133">Transmembrane helix</keyword>
<dbReference type="AlphaFoldDB" id="A0A1G6ENF5"/>
<dbReference type="STRING" id="617002.SAMN05660653_02974"/>
<dbReference type="GO" id="GO:0005886">
    <property type="term" value="C:plasma membrane"/>
    <property type="evidence" value="ECO:0007669"/>
    <property type="project" value="UniProtKB-SubCell"/>
</dbReference>
<comment type="subcellular location">
    <subcellularLocation>
        <location evidence="1">Cell membrane</location>
        <topology evidence="1">Multi-pass membrane protein</topology>
    </subcellularLocation>
</comment>
<evidence type="ECO:0000256" key="1">
    <source>
        <dbReference type="ARBA" id="ARBA00004651"/>
    </source>
</evidence>
<gene>
    <name evidence="8" type="ORF">SAMN05660653_02974</name>
</gene>
<dbReference type="GO" id="GO:0008324">
    <property type="term" value="F:monoatomic cation transmembrane transporter activity"/>
    <property type="evidence" value="ECO:0007669"/>
    <property type="project" value="InterPro"/>
</dbReference>
<evidence type="ECO:0000256" key="4">
    <source>
        <dbReference type="ARBA" id="ARBA00022692"/>
    </source>
</evidence>
<feature type="transmembrane region" description="Helical" evidence="7">
    <location>
        <begin position="75"/>
        <end position="98"/>
    </location>
</feature>
<keyword evidence="3" id="KW-1003">Cell membrane</keyword>
<protein>
    <submittedName>
        <fullName evidence="8">Multisubunit sodium/proton antiporter, MrpE subunit (TC 2.A.63.1)</fullName>
    </submittedName>
</protein>
<comment type="similarity">
    <text evidence="2">Belongs to the CPA3 antiporters (TC 2.A.63) subunit E family.</text>
</comment>
<keyword evidence="9" id="KW-1185">Reference proteome</keyword>
<keyword evidence="4 7" id="KW-0812">Transmembrane</keyword>
<organism evidence="8 9">
    <name type="scientific">Desulfonatronum thiosulfatophilum</name>
    <dbReference type="NCBI Taxonomy" id="617002"/>
    <lineage>
        <taxon>Bacteria</taxon>
        <taxon>Pseudomonadati</taxon>
        <taxon>Thermodesulfobacteriota</taxon>
        <taxon>Desulfovibrionia</taxon>
        <taxon>Desulfovibrionales</taxon>
        <taxon>Desulfonatronaceae</taxon>
        <taxon>Desulfonatronum</taxon>
    </lineage>
</organism>
<proteinExistence type="inferred from homology"/>
<evidence type="ECO:0000313" key="8">
    <source>
        <dbReference type="EMBL" id="SDB58816.1"/>
    </source>
</evidence>
<keyword evidence="6 7" id="KW-0472">Membrane</keyword>
<reference evidence="8 9" key="1">
    <citation type="submission" date="2016-10" db="EMBL/GenBank/DDBJ databases">
        <authorList>
            <person name="de Groot N.N."/>
        </authorList>
    </citation>
    <scope>NUCLEOTIDE SEQUENCE [LARGE SCALE GENOMIC DNA]</scope>
    <source>
        <strain evidence="8 9">ASO4-2</strain>
    </source>
</reference>
<feature type="transmembrane region" description="Helical" evidence="7">
    <location>
        <begin position="9"/>
        <end position="28"/>
    </location>
</feature>
<evidence type="ECO:0000256" key="5">
    <source>
        <dbReference type="ARBA" id="ARBA00022989"/>
    </source>
</evidence>
<dbReference type="PANTHER" id="PTHR34584">
    <property type="entry name" value="NA(+)/H(+) ANTIPORTER SUBUNIT E1"/>
    <property type="match status" value="1"/>
</dbReference>
<dbReference type="RefSeq" id="WP_092123475.1">
    <property type="nucleotide sequence ID" value="NZ_FMXO01000020.1"/>
</dbReference>
<dbReference type="EMBL" id="FMXO01000020">
    <property type="protein sequence ID" value="SDB58816.1"/>
    <property type="molecule type" value="Genomic_DNA"/>
</dbReference>
<dbReference type="OrthoDB" id="9807187at2"/>
<evidence type="ECO:0000256" key="7">
    <source>
        <dbReference type="SAM" id="Phobius"/>
    </source>
</evidence>
<evidence type="ECO:0000256" key="3">
    <source>
        <dbReference type="ARBA" id="ARBA00022475"/>
    </source>
</evidence>
<name>A0A1G6ENF5_9BACT</name>
<accession>A0A1G6ENF5</accession>
<dbReference type="InterPro" id="IPR002758">
    <property type="entry name" value="Cation_antiport_E"/>
</dbReference>
<feature type="transmembrane region" description="Helical" evidence="7">
    <location>
        <begin position="34"/>
        <end position="54"/>
    </location>
</feature>
<evidence type="ECO:0000256" key="2">
    <source>
        <dbReference type="ARBA" id="ARBA00006228"/>
    </source>
</evidence>
<sequence>MQAKTSSWFRYRGLIIQALLLTAVWLILSGRTDPIYLFWGFISIAFVMWMSSRLHDIPLTDNKSCGSTRIIIPRLIAYLFWLVWQIIKSGVYVAYVVLHPKMPIEPMIVRFTSKQPNVIARVILGNSITLTPGTFTLDIEDNLFTVHALTRDTEEDLVSGDMERRVARLYMQECQAEDMCCDIELITSGRGK</sequence>
<dbReference type="Proteomes" id="UP000198771">
    <property type="component" value="Unassembled WGS sequence"/>
</dbReference>
<dbReference type="Pfam" id="PF01899">
    <property type="entry name" value="MNHE"/>
    <property type="match status" value="1"/>
</dbReference>
<evidence type="ECO:0000313" key="9">
    <source>
        <dbReference type="Proteomes" id="UP000198771"/>
    </source>
</evidence>